<keyword evidence="6" id="KW-1185">Reference proteome</keyword>
<feature type="compositionally biased region" description="Polar residues" evidence="3">
    <location>
        <begin position="1"/>
        <end position="13"/>
    </location>
</feature>
<dbReference type="Proteomes" id="UP000509510">
    <property type="component" value="Chromosome III"/>
</dbReference>
<dbReference type="InterPro" id="IPR002018">
    <property type="entry name" value="CarbesteraseB"/>
</dbReference>
<name>A0A7H8QVP9_TALRU</name>
<keyword evidence="2" id="KW-0378">Hydrolase</keyword>
<dbReference type="SUPFAM" id="SSF53474">
    <property type="entry name" value="alpha/beta-Hydrolases"/>
    <property type="match status" value="2"/>
</dbReference>
<dbReference type="InterPro" id="IPR011990">
    <property type="entry name" value="TPR-like_helical_dom_sf"/>
</dbReference>
<feature type="region of interest" description="Disordered" evidence="3">
    <location>
        <begin position="121"/>
        <end position="162"/>
    </location>
</feature>
<dbReference type="KEGG" id="trg:TRUGW13939_05263"/>
<feature type="domain" description="Carboxylesterase type B" evidence="4">
    <location>
        <begin position="805"/>
        <end position="1241"/>
    </location>
</feature>
<feature type="compositionally biased region" description="Acidic residues" evidence="3">
    <location>
        <begin position="124"/>
        <end position="149"/>
    </location>
</feature>
<comment type="similarity">
    <text evidence="1">Belongs to the type-B carboxylesterase/lipase family.</text>
</comment>
<protein>
    <recommendedName>
        <fullName evidence="4">Carboxylesterase type B domain-containing protein</fullName>
    </recommendedName>
</protein>
<dbReference type="OrthoDB" id="4218248at2759"/>
<dbReference type="PANTHER" id="PTHR43142:SF11">
    <property type="entry name" value="CARBOXYLIC ESTER HYDROLASE"/>
    <property type="match status" value="1"/>
</dbReference>
<dbReference type="Gene3D" id="1.25.40.10">
    <property type="entry name" value="Tetratricopeptide repeat domain"/>
    <property type="match status" value="1"/>
</dbReference>
<dbReference type="PANTHER" id="PTHR43142">
    <property type="entry name" value="CARBOXYLIC ESTER HYDROLASE"/>
    <property type="match status" value="1"/>
</dbReference>
<evidence type="ECO:0000313" key="5">
    <source>
        <dbReference type="EMBL" id="QKX58142.1"/>
    </source>
</evidence>
<dbReference type="EMBL" id="CP055900">
    <property type="protein sequence ID" value="QKX58142.1"/>
    <property type="molecule type" value="Genomic_DNA"/>
</dbReference>
<evidence type="ECO:0000313" key="6">
    <source>
        <dbReference type="Proteomes" id="UP000509510"/>
    </source>
</evidence>
<dbReference type="Gene3D" id="3.40.50.1820">
    <property type="entry name" value="alpha/beta hydrolase"/>
    <property type="match status" value="2"/>
</dbReference>
<dbReference type="InterPro" id="IPR019826">
    <property type="entry name" value="Carboxylesterase_B_AS"/>
</dbReference>
<reference evidence="6" key="1">
    <citation type="submission" date="2020-06" db="EMBL/GenBank/DDBJ databases">
        <title>A chromosome-scale genome assembly of Talaromyces rugulosus W13939.</title>
        <authorList>
            <person name="Wang B."/>
            <person name="Guo L."/>
            <person name="Ye K."/>
            <person name="Wang L."/>
        </authorList>
    </citation>
    <scope>NUCLEOTIDE SEQUENCE [LARGE SCALE GENOMIC DNA]</scope>
    <source>
        <strain evidence="6">W13939</strain>
    </source>
</reference>
<dbReference type="InterPro" id="IPR029058">
    <property type="entry name" value="AB_hydrolase_fold"/>
</dbReference>
<gene>
    <name evidence="5" type="ORF">TRUGW13939_05263</name>
</gene>
<organism evidence="5 6">
    <name type="scientific">Talaromyces rugulosus</name>
    <name type="common">Penicillium rugulosum</name>
    <dbReference type="NCBI Taxonomy" id="121627"/>
    <lineage>
        <taxon>Eukaryota</taxon>
        <taxon>Fungi</taxon>
        <taxon>Dikarya</taxon>
        <taxon>Ascomycota</taxon>
        <taxon>Pezizomycotina</taxon>
        <taxon>Eurotiomycetes</taxon>
        <taxon>Eurotiomycetidae</taxon>
        <taxon>Eurotiales</taxon>
        <taxon>Trichocomaceae</taxon>
        <taxon>Talaromyces</taxon>
        <taxon>Talaromyces sect. Islandici</taxon>
    </lineage>
</organism>
<feature type="compositionally biased region" description="Basic and acidic residues" evidence="3">
    <location>
        <begin position="150"/>
        <end position="162"/>
    </location>
</feature>
<sequence>MAQTEPPNANPATENEDENSDDEFHDAHFPAEEEAKLLEESNACKDQANKQFAAAAYSDAISTYDRALASCPNYLDYEIAVLKSNMSACYLKLQDWKAAVDSATTSIDCLERCLPKPIKKAEDGEANTEPESKEEDAVVELSGDDEEEETKQLERLQQEDSRRQAVKRIRAKALMRRARAKTELSGWANLQGAEEDYKELAAMDNLPPSDQKIVQKGLRELPSRIQVAKEKEMGEMMGKLKDLGNGILKPFGLSTDNFQFTKDEGTGGYSMQFNQGGLKYASLQNRLADAELVASRTTEEGVLDATKDGPTTAHPPIGCDLELGAIQKTLPKKDLHQSDTECLNLNIAVPDGTTSTSKLPVLLFIHGGGLVIGANSWPQFDWTRVIKLSIEKGVPIVAVGINYRVGAFGFLTSEELRSAGYKTNNGLRDQRVSIDWVHRHIGDFGGDPDNITLAGMSAGGASALQQLHSNTSTPLCKRVLSMSGTNLLLSPLPLAVHEQGYKAATQAWGLDGLSPENRVKAILDTPAAELVAKLPPSVPIGLAADGDAIPTPPNFASISDKSSSGYPKGRSWCKEILIGDAQHDTSIFAYTMGHQSKDCASRFTSALKGALSAHPSDVISHILEAYGLAATTPDAEAWPRVLEFLNDVHFHAAVLAYAGGWPEDGTAYVYYFNETNPFDGPSKGQSSHILDLAYFYQNFNDFLTPDQQEVARAFAEDLLKFVSGKAPWEPCKDVGEGFRARVFGPSSKGQTRRVIKDAYGGESQRRSVLPQLVQQQGVKWDELAVVFPNMATASLHHSQLNATFNGVQIQSTGIKINKFKGIKYAHIPARFEKSQPVSAEELNGQTIDATQYGPKCPQVDIDVRHLLRIPEDYQINEEPEDEFECLNLDVTVPAGTPAGRNLPVFIWIYGGSQAVTFCSAGSGICDTTKIVGDSVDARKPIIAVVPNYRLNLFGFGDGKGTGEINLSLKDQALAIDWVRKHISGFGGDPENITLCGESAGGVYVHAHLITGPPVRRAILMSGSLYLTSPMPHSLGKGVLQVCEVRAQELEGKSLRECSQKIFKQILTENNLSRCWMQEEDVLADWETKAEQVEELVIGDTEFESAIWRRGIETLPPSQIISTFTESNSEWGEKLRKAYHIVPGRPTASTLGALDFVHDVKYSLPIELICEKVQATNKDTKVYRYLVDESNPWQPSARAHHAVDLIFLFGTMDISHNPTAEDLGKDMRRRWINFVNGDKPWAELSTGARFAFGPYGECKEIDERQYAARRRVHVFSLLREAGAGVYGPIVNKLIAGRISLLN</sequence>
<dbReference type="SUPFAM" id="SSF48452">
    <property type="entry name" value="TPR-like"/>
    <property type="match status" value="1"/>
</dbReference>
<evidence type="ECO:0000256" key="1">
    <source>
        <dbReference type="ARBA" id="ARBA00005964"/>
    </source>
</evidence>
<dbReference type="PROSITE" id="PS00122">
    <property type="entry name" value="CARBOXYLESTERASE_B_1"/>
    <property type="match status" value="2"/>
</dbReference>
<dbReference type="GO" id="GO:0016787">
    <property type="term" value="F:hydrolase activity"/>
    <property type="evidence" value="ECO:0007669"/>
    <property type="project" value="UniProtKB-KW"/>
</dbReference>
<evidence type="ECO:0000256" key="2">
    <source>
        <dbReference type="ARBA" id="ARBA00022801"/>
    </source>
</evidence>
<feature type="compositionally biased region" description="Acidic residues" evidence="3">
    <location>
        <begin position="14"/>
        <end position="24"/>
    </location>
</feature>
<dbReference type="Pfam" id="PF00135">
    <property type="entry name" value="COesterase"/>
    <property type="match status" value="2"/>
</dbReference>
<dbReference type="RefSeq" id="XP_035344320.1">
    <property type="nucleotide sequence ID" value="XM_035488427.1"/>
</dbReference>
<evidence type="ECO:0000256" key="3">
    <source>
        <dbReference type="SAM" id="MobiDB-lite"/>
    </source>
</evidence>
<proteinExistence type="inferred from homology"/>
<feature type="region of interest" description="Disordered" evidence="3">
    <location>
        <begin position="1"/>
        <end position="29"/>
    </location>
</feature>
<accession>A0A7H8QVP9</accession>
<evidence type="ECO:0000259" key="4">
    <source>
        <dbReference type="Pfam" id="PF00135"/>
    </source>
</evidence>
<feature type="domain" description="Carboxylesterase type B" evidence="4">
    <location>
        <begin position="300"/>
        <end position="724"/>
    </location>
</feature>
<dbReference type="GeneID" id="55992761"/>